<dbReference type="SUPFAM" id="SSF50978">
    <property type="entry name" value="WD40 repeat-like"/>
    <property type="match status" value="1"/>
</dbReference>
<keyword evidence="2" id="KW-0677">Repeat</keyword>
<evidence type="ECO:0000313" key="5">
    <source>
        <dbReference type="EMBL" id="KAK1382354.1"/>
    </source>
</evidence>
<evidence type="ECO:0000256" key="3">
    <source>
        <dbReference type="PROSITE-ProRule" id="PRU00221"/>
    </source>
</evidence>
<feature type="repeat" description="WD" evidence="3">
    <location>
        <begin position="258"/>
        <end position="299"/>
    </location>
</feature>
<dbReference type="PANTHER" id="PTHR14221">
    <property type="entry name" value="WD REPEAT DOMAIN 44"/>
    <property type="match status" value="1"/>
</dbReference>
<feature type="region of interest" description="Disordered" evidence="4">
    <location>
        <begin position="71"/>
        <end position="93"/>
    </location>
</feature>
<feature type="compositionally biased region" description="Basic and acidic residues" evidence="4">
    <location>
        <begin position="83"/>
        <end position="93"/>
    </location>
</feature>
<dbReference type="EMBL" id="JAUIZM010000005">
    <property type="protein sequence ID" value="KAK1382354.1"/>
    <property type="molecule type" value="Genomic_DNA"/>
</dbReference>
<organism evidence="5 6">
    <name type="scientific">Heracleum sosnowskyi</name>
    <dbReference type="NCBI Taxonomy" id="360622"/>
    <lineage>
        <taxon>Eukaryota</taxon>
        <taxon>Viridiplantae</taxon>
        <taxon>Streptophyta</taxon>
        <taxon>Embryophyta</taxon>
        <taxon>Tracheophyta</taxon>
        <taxon>Spermatophyta</taxon>
        <taxon>Magnoliopsida</taxon>
        <taxon>eudicotyledons</taxon>
        <taxon>Gunneridae</taxon>
        <taxon>Pentapetalae</taxon>
        <taxon>asterids</taxon>
        <taxon>campanulids</taxon>
        <taxon>Apiales</taxon>
        <taxon>Apiaceae</taxon>
        <taxon>Apioideae</taxon>
        <taxon>apioid superclade</taxon>
        <taxon>Tordylieae</taxon>
        <taxon>Tordyliinae</taxon>
        <taxon>Heracleum</taxon>
    </lineage>
</organism>
<reference evidence="5" key="2">
    <citation type="submission" date="2023-05" db="EMBL/GenBank/DDBJ databases">
        <authorList>
            <person name="Schelkunov M.I."/>
        </authorList>
    </citation>
    <scope>NUCLEOTIDE SEQUENCE</scope>
    <source>
        <strain evidence="5">Hsosn_3</strain>
        <tissue evidence="5">Leaf</tissue>
    </source>
</reference>
<dbReference type="PRINTS" id="PR00320">
    <property type="entry name" value="GPROTEINBRPT"/>
</dbReference>
<dbReference type="Pfam" id="PF00400">
    <property type="entry name" value="WD40"/>
    <property type="match status" value="4"/>
</dbReference>
<dbReference type="InterPro" id="IPR020472">
    <property type="entry name" value="WD40_PAC1"/>
</dbReference>
<evidence type="ECO:0000256" key="4">
    <source>
        <dbReference type="SAM" id="MobiDB-lite"/>
    </source>
</evidence>
<dbReference type="PROSITE" id="PS50294">
    <property type="entry name" value="WD_REPEATS_REGION"/>
    <property type="match status" value="3"/>
</dbReference>
<dbReference type="AlphaFoldDB" id="A0AAD8MRN0"/>
<evidence type="ECO:0000313" key="6">
    <source>
        <dbReference type="Proteomes" id="UP001237642"/>
    </source>
</evidence>
<sequence length="722" mass="80809">MMGSFYQGEDNFVDACEEVSSLSSGCSDDCCGSNGNCVSNTFKYEYWTKNMETVHERRERFLSWMGLSLNRHPSGSEESGDSDDFKRNRDGIGKDEPVHSGLIDRFMSCRSFLSCQTNEDLESAQADAMVENPMHRIRNLDDGSEFLVDELGPDGMLSKLRVVGTNRLVTAEEFQRAVGSSTFVQQFLQKKNETCILADDVKKKVKSSWLEKLGAMARKVDRKGEVKSKHGNGVDSIRVRLHKKHLKELSAVHAEQDFPAHKGSILTMKFSHDGQYLATGGEDSVVRVWKVVEDERQNTFEILDNDPSCLYFSLNHVSKLTPLNVDKEMISKVKKLSKSKSSCVILPPKTFRVMEKPVYEFYGHSGEVLALSWSIKGHLLSSSVDKTVRIWQVGHDQCLGVFSHNNYVTCVEFNPVDDNLFISGSIDGKVRIWEVERCQVVDWIDIKEIVTAVCYCPNGKQGIVGTMDGNCHFYDIIDHRLHMGAQICLQGKKKFTGKRVTGFQFCPSDSSKVMVTSADSQVRILSGVNVMCKFKGTRNSGSHMSASFTADGKHIISVSEDSNVFMWNYNSKDQGSSPKNIVSSESFLSHNAAVAIPWSNPRTLPSPRFSGDDHSGSVSSNKHINEDLQHRIPGTSPDCFSMSRGFSLESLYRSPPTWPEEKLPSSSPKAVSSSLRKFEYKFLKTAYQNTFNSPNLWGLVIVTAGWDGRIRSYLNHGLPILL</sequence>
<dbReference type="PROSITE" id="PS50082">
    <property type="entry name" value="WD_REPEATS_2"/>
    <property type="match status" value="4"/>
</dbReference>
<evidence type="ECO:0000256" key="2">
    <source>
        <dbReference type="ARBA" id="ARBA00022737"/>
    </source>
</evidence>
<dbReference type="Gene3D" id="2.130.10.10">
    <property type="entry name" value="YVTN repeat-like/Quinoprotein amine dehydrogenase"/>
    <property type="match status" value="2"/>
</dbReference>
<dbReference type="InterPro" id="IPR001680">
    <property type="entry name" value="WD40_rpt"/>
</dbReference>
<keyword evidence="1 3" id="KW-0853">WD repeat</keyword>
<feature type="repeat" description="WD" evidence="3">
    <location>
        <begin position="401"/>
        <end position="436"/>
    </location>
</feature>
<feature type="repeat" description="WD" evidence="3">
    <location>
        <begin position="361"/>
        <end position="393"/>
    </location>
</feature>
<reference evidence="5" key="1">
    <citation type="submission" date="2023-02" db="EMBL/GenBank/DDBJ databases">
        <title>Genome of toxic invasive species Heracleum sosnowskyi carries increased number of genes despite the absence of recent whole-genome duplications.</title>
        <authorList>
            <person name="Schelkunov M."/>
            <person name="Shtratnikova V."/>
            <person name="Makarenko M."/>
            <person name="Klepikova A."/>
            <person name="Omelchenko D."/>
            <person name="Novikova G."/>
            <person name="Obukhova E."/>
            <person name="Bogdanov V."/>
            <person name="Penin A."/>
            <person name="Logacheva M."/>
        </authorList>
    </citation>
    <scope>NUCLEOTIDE SEQUENCE</scope>
    <source>
        <strain evidence="5">Hsosn_3</strain>
        <tissue evidence="5">Leaf</tissue>
    </source>
</reference>
<dbReference type="InterPro" id="IPR036322">
    <property type="entry name" value="WD40_repeat_dom_sf"/>
</dbReference>
<gene>
    <name evidence="5" type="ORF">POM88_020089</name>
</gene>
<keyword evidence="6" id="KW-1185">Reference proteome</keyword>
<dbReference type="SMART" id="SM00320">
    <property type="entry name" value="WD40"/>
    <property type="match status" value="6"/>
</dbReference>
<proteinExistence type="predicted"/>
<dbReference type="InterPro" id="IPR015943">
    <property type="entry name" value="WD40/YVTN_repeat-like_dom_sf"/>
</dbReference>
<dbReference type="PANTHER" id="PTHR14221:SF0">
    <property type="entry name" value="WD REPEAT-CONTAINING PROTEIN 44"/>
    <property type="match status" value="1"/>
</dbReference>
<accession>A0AAD8MRN0</accession>
<feature type="repeat" description="WD" evidence="3">
    <location>
        <begin position="545"/>
        <end position="577"/>
    </location>
</feature>
<protein>
    <submittedName>
        <fullName evidence="5">2-deoxy-glucose resistant protein 2-like</fullName>
    </submittedName>
</protein>
<evidence type="ECO:0000256" key="1">
    <source>
        <dbReference type="ARBA" id="ARBA00022574"/>
    </source>
</evidence>
<name>A0AAD8MRN0_9APIA</name>
<comment type="caution">
    <text evidence="5">The sequence shown here is derived from an EMBL/GenBank/DDBJ whole genome shotgun (WGS) entry which is preliminary data.</text>
</comment>
<dbReference type="Proteomes" id="UP001237642">
    <property type="component" value="Unassembled WGS sequence"/>
</dbReference>
<dbReference type="InterPro" id="IPR040324">
    <property type="entry name" value="WDR44/Dgr2"/>
</dbReference>